<dbReference type="SUPFAM" id="SSF51735">
    <property type="entry name" value="NAD(P)-binding Rossmann-fold domains"/>
    <property type="match status" value="1"/>
</dbReference>
<evidence type="ECO:0000259" key="3">
    <source>
        <dbReference type="PROSITE" id="PS50075"/>
    </source>
</evidence>
<dbReference type="SMART" id="SM00822">
    <property type="entry name" value="PKS_KR"/>
    <property type="match status" value="1"/>
</dbReference>
<dbReference type="InterPro" id="IPR013968">
    <property type="entry name" value="PKS_KR"/>
</dbReference>
<sequence length="422" mass="45828">MLQAGRHIGKVIVTPGPDDRVNLLRSEWSLQLHSESTHLVIGGMGGIGRSICERLVQRGARNLIILSRNADQQAQRSTYVNALRASGCTVVVASCDISDKAELKQTLDGSLQSMPPLQGVIHSGMVLQDTVYEKMSVEDYARAIRPKVQGTWNLHQVLSDVDLAYFIMLSSLSGITGNVSQANYSAGNTFQDAIARHRSVRGLPAVAIDLGMVRGVGYVAETDGVANRLERMDFRAVDEEEVLHLIEAAILRPIRRPTDAQILTGLHSHCTSRPRASNVFWAEEPMMGGVLRATTTTTTTMGGSRSKIPLSTTRGVHDTMMIMDLRDQLANVLLPTDRSLVLEIAIVRKLAVMFFIEEAAIHVGEPLARYGVDSLVAVELRNWLVVQLGIEVSIFDIMQSASVKQLAGSLAAKWTAAAAAAA</sequence>
<dbReference type="EMBL" id="ML732247">
    <property type="protein sequence ID" value="KAB8072419.1"/>
    <property type="molecule type" value="Genomic_DNA"/>
</dbReference>
<name>A0A5N5WVU6_9EURO</name>
<evidence type="ECO:0000256" key="1">
    <source>
        <dbReference type="ARBA" id="ARBA00022450"/>
    </source>
</evidence>
<dbReference type="InterPro" id="IPR057326">
    <property type="entry name" value="KR_dom"/>
</dbReference>
<evidence type="ECO:0000256" key="2">
    <source>
        <dbReference type="ARBA" id="ARBA00022553"/>
    </source>
</evidence>
<accession>A0A5N5WVU6</accession>
<dbReference type="PROSITE" id="PS50075">
    <property type="entry name" value="CARRIER"/>
    <property type="match status" value="1"/>
</dbReference>
<dbReference type="SMART" id="SM00823">
    <property type="entry name" value="PKS_PP"/>
    <property type="match status" value="1"/>
</dbReference>
<gene>
    <name evidence="4" type="ORF">BDV29DRAFT_158524</name>
</gene>
<keyword evidence="5" id="KW-1185">Reference proteome</keyword>
<dbReference type="SUPFAM" id="SSF47336">
    <property type="entry name" value="ACP-like"/>
    <property type="match status" value="1"/>
</dbReference>
<dbReference type="OrthoDB" id="329835at2759"/>
<dbReference type="Gene3D" id="1.10.1200.10">
    <property type="entry name" value="ACP-like"/>
    <property type="match status" value="1"/>
</dbReference>
<dbReference type="InterPro" id="IPR020806">
    <property type="entry name" value="PKS_PP-bd"/>
</dbReference>
<dbReference type="InterPro" id="IPR009081">
    <property type="entry name" value="PP-bd_ACP"/>
</dbReference>
<protein>
    <submittedName>
        <fullName evidence="4">KR domain-containing protein</fullName>
    </submittedName>
</protein>
<dbReference type="GO" id="GO:0004312">
    <property type="term" value="F:fatty acid synthase activity"/>
    <property type="evidence" value="ECO:0007669"/>
    <property type="project" value="TreeGrafter"/>
</dbReference>
<keyword evidence="1" id="KW-0596">Phosphopantetheine</keyword>
<dbReference type="AlphaFoldDB" id="A0A5N5WVU6"/>
<dbReference type="GO" id="GO:0016874">
    <property type="term" value="F:ligase activity"/>
    <property type="evidence" value="ECO:0007669"/>
    <property type="project" value="UniProtKB-KW"/>
</dbReference>
<dbReference type="Gene3D" id="3.40.50.720">
    <property type="entry name" value="NAD(P)-binding Rossmann-like Domain"/>
    <property type="match status" value="1"/>
</dbReference>
<dbReference type="GO" id="GO:0031177">
    <property type="term" value="F:phosphopantetheine binding"/>
    <property type="evidence" value="ECO:0007669"/>
    <property type="project" value="InterPro"/>
</dbReference>
<evidence type="ECO:0000313" key="5">
    <source>
        <dbReference type="Proteomes" id="UP000326565"/>
    </source>
</evidence>
<dbReference type="Proteomes" id="UP000326565">
    <property type="component" value="Unassembled WGS sequence"/>
</dbReference>
<feature type="domain" description="Carrier" evidence="3">
    <location>
        <begin position="337"/>
        <end position="414"/>
    </location>
</feature>
<reference evidence="4 5" key="1">
    <citation type="submission" date="2019-04" db="EMBL/GenBank/DDBJ databases">
        <title>Friends and foes A comparative genomics study of 23 Aspergillus species from section Flavi.</title>
        <authorList>
            <consortium name="DOE Joint Genome Institute"/>
            <person name="Kjaerbolling I."/>
            <person name="Vesth T."/>
            <person name="Frisvad J.C."/>
            <person name="Nybo J.L."/>
            <person name="Theobald S."/>
            <person name="Kildgaard S."/>
            <person name="Isbrandt T."/>
            <person name="Kuo A."/>
            <person name="Sato A."/>
            <person name="Lyhne E.K."/>
            <person name="Kogle M.E."/>
            <person name="Wiebenga A."/>
            <person name="Kun R.S."/>
            <person name="Lubbers R.J."/>
            <person name="Makela M.R."/>
            <person name="Barry K."/>
            <person name="Chovatia M."/>
            <person name="Clum A."/>
            <person name="Daum C."/>
            <person name="Haridas S."/>
            <person name="He G."/>
            <person name="LaButti K."/>
            <person name="Lipzen A."/>
            <person name="Mondo S."/>
            <person name="Riley R."/>
            <person name="Salamov A."/>
            <person name="Simmons B.A."/>
            <person name="Magnuson J.K."/>
            <person name="Henrissat B."/>
            <person name="Mortensen U.H."/>
            <person name="Larsen T.O."/>
            <person name="Devries R.P."/>
            <person name="Grigoriev I.V."/>
            <person name="Machida M."/>
            <person name="Baker S.E."/>
            <person name="Andersen M.R."/>
        </authorList>
    </citation>
    <scope>NUCLEOTIDE SEQUENCE [LARGE SCALE GENOMIC DNA]</scope>
    <source>
        <strain evidence="4 5">CBS 151.66</strain>
    </source>
</reference>
<evidence type="ECO:0000313" key="4">
    <source>
        <dbReference type="EMBL" id="KAB8072419.1"/>
    </source>
</evidence>
<dbReference type="InterPro" id="IPR050091">
    <property type="entry name" value="PKS_NRPS_Biosynth_Enz"/>
</dbReference>
<proteinExistence type="predicted"/>
<keyword evidence="2" id="KW-0597">Phosphoprotein</keyword>
<dbReference type="PROSITE" id="PS00012">
    <property type="entry name" value="PHOSPHOPANTETHEINE"/>
    <property type="match status" value="1"/>
</dbReference>
<dbReference type="InterPro" id="IPR036291">
    <property type="entry name" value="NAD(P)-bd_dom_sf"/>
</dbReference>
<dbReference type="PANTHER" id="PTHR43775:SF37">
    <property type="entry name" value="SI:DKEY-61P9.11"/>
    <property type="match status" value="1"/>
</dbReference>
<dbReference type="InterPro" id="IPR036736">
    <property type="entry name" value="ACP-like_sf"/>
</dbReference>
<dbReference type="GO" id="GO:0044550">
    <property type="term" value="P:secondary metabolite biosynthetic process"/>
    <property type="evidence" value="ECO:0007669"/>
    <property type="project" value="TreeGrafter"/>
</dbReference>
<dbReference type="Pfam" id="PF23297">
    <property type="entry name" value="ACP_SdgA_C"/>
    <property type="match status" value="1"/>
</dbReference>
<dbReference type="InterPro" id="IPR006162">
    <property type="entry name" value="Ppantetheine_attach_site"/>
</dbReference>
<dbReference type="GO" id="GO:0006633">
    <property type="term" value="P:fatty acid biosynthetic process"/>
    <property type="evidence" value="ECO:0007669"/>
    <property type="project" value="TreeGrafter"/>
</dbReference>
<organism evidence="4 5">
    <name type="scientific">Aspergillus leporis</name>
    <dbReference type="NCBI Taxonomy" id="41062"/>
    <lineage>
        <taxon>Eukaryota</taxon>
        <taxon>Fungi</taxon>
        <taxon>Dikarya</taxon>
        <taxon>Ascomycota</taxon>
        <taxon>Pezizomycotina</taxon>
        <taxon>Eurotiomycetes</taxon>
        <taxon>Eurotiomycetidae</taxon>
        <taxon>Eurotiales</taxon>
        <taxon>Aspergillaceae</taxon>
        <taxon>Aspergillus</taxon>
        <taxon>Aspergillus subgen. Circumdati</taxon>
    </lineage>
</organism>
<dbReference type="PANTHER" id="PTHR43775">
    <property type="entry name" value="FATTY ACID SYNTHASE"/>
    <property type="match status" value="1"/>
</dbReference>
<dbReference type="Pfam" id="PF08659">
    <property type="entry name" value="KR"/>
    <property type="match status" value="1"/>
</dbReference>